<dbReference type="Gene3D" id="1.10.260.40">
    <property type="entry name" value="lambda repressor-like DNA-binding domains"/>
    <property type="match status" value="1"/>
</dbReference>
<reference evidence="2 3" key="1">
    <citation type="submission" date="2014-04" db="EMBL/GenBank/DDBJ databases">
        <title>Whole genome shotgun sequence of Geobacillus caldoxylosilyticus NBRC 107762.</title>
        <authorList>
            <person name="Hosoyama A."/>
            <person name="Hosoyama Y."/>
            <person name="Katano-Makiyama Y."/>
            <person name="Tsuchikane K."/>
            <person name="Ohji S."/>
            <person name="Ichikawa N."/>
            <person name="Yamazoe A."/>
            <person name="Fujita N."/>
        </authorList>
    </citation>
    <scope>NUCLEOTIDE SEQUENCE [LARGE SCALE GENOMIC DNA]</scope>
    <source>
        <strain evidence="2 3">NBRC 107762</strain>
    </source>
</reference>
<organism evidence="2 3">
    <name type="scientific">Parageobacillus caldoxylosilyticus NBRC 107762</name>
    <dbReference type="NCBI Taxonomy" id="1220594"/>
    <lineage>
        <taxon>Bacteria</taxon>
        <taxon>Bacillati</taxon>
        <taxon>Bacillota</taxon>
        <taxon>Bacilli</taxon>
        <taxon>Bacillales</taxon>
        <taxon>Anoxybacillaceae</taxon>
        <taxon>Saccharococcus</taxon>
    </lineage>
</organism>
<keyword evidence="2" id="KW-0238">DNA-binding</keyword>
<name>A0A023DEY4_9BACL</name>
<protein>
    <submittedName>
        <fullName evidence="2">Putative Xre family DNA-binding protein</fullName>
    </submittedName>
</protein>
<dbReference type="Proteomes" id="UP000023561">
    <property type="component" value="Unassembled WGS sequence"/>
</dbReference>
<dbReference type="OrthoDB" id="194368at2"/>
<evidence type="ECO:0000313" key="2">
    <source>
        <dbReference type="EMBL" id="GAJ39830.1"/>
    </source>
</evidence>
<dbReference type="SUPFAM" id="SSF47413">
    <property type="entry name" value="lambda repressor-like DNA-binding domains"/>
    <property type="match status" value="1"/>
</dbReference>
<dbReference type="Pfam" id="PF01381">
    <property type="entry name" value="HTH_3"/>
    <property type="match status" value="1"/>
</dbReference>
<dbReference type="SMART" id="SM00530">
    <property type="entry name" value="HTH_XRE"/>
    <property type="match status" value="1"/>
</dbReference>
<dbReference type="InterPro" id="IPR010982">
    <property type="entry name" value="Lambda_DNA-bd_dom_sf"/>
</dbReference>
<dbReference type="PROSITE" id="PS50943">
    <property type="entry name" value="HTH_CROC1"/>
    <property type="match status" value="1"/>
</dbReference>
<dbReference type="RefSeq" id="WP_008881878.1">
    <property type="nucleotide sequence ID" value="NZ_BAWO01000029.1"/>
</dbReference>
<dbReference type="EMBL" id="BAWO01000029">
    <property type="protein sequence ID" value="GAJ39830.1"/>
    <property type="molecule type" value="Genomic_DNA"/>
</dbReference>
<sequence>MDKKTVLLLNVEEHLKRMGWTQKELAKRLGKSKDYVSTLKRAKHINLEVAGKLMDVFDLNSLDELFLVAKVDDKNKEK</sequence>
<feature type="domain" description="HTH cro/C1-type" evidence="1">
    <location>
        <begin position="11"/>
        <end position="65"/>
    </location>
</feature>
<keyword evidence="3" id="KW-1185">Reference proteome</keyword>
<dbReference type="AlphaFoldDB" id="A0A023DEY4"/>
<evidence type="ECO:0000259" key="1">
    <source>
        <dbReference type="PROSITE" id="PS50943"/>
    </source>
</evidence>
<dbReference type="GeneID" id="301192700"/>
<dbReference type="CDD" id="cd00093">
    <property type="entry name" value="HTH_XRE"/>
    <property type="match status" value="1"/>
</dbReference>
<gene>
    <name evidence="2" type="ORF">GCA01S_029_00080</name>
</gene>
<comment type="caution">
    <text evidence="2">The sequence shown here is derived from an EMBL/GenBank/DDBJ whole genome shotgun (WGS) entry which is preliminary data.</text>
</comment>
<accession>A0A023DEY4</accession>
<proteinExistence type="predicted"/>
<evidence type="ECO:0000313" key="3">
    <source>
        <dbReference type="Proteomes" id="UP000023561"/>
    </source>
</evidence>
<dbReference type="InterPro" id="IPR001387">
    <property type="entry name" value="Cro/C1-type_HTH"/>
</dbReference>
<dbReference type="GO" id="GO:0003677">
    <property type="term" value="F:DNA binding"/>
    <property type="evidence" value="ECO:0007669"/>
    <property type="project" value="UniProtKB-KW"/>
</dbReference>